<dbReference type="AlphaFoldDB" id="A0A382GXQ0"/>
<dbReference type="EMBL" id="UINC01057852">
    <property type="protein sequence ID" value="SVB79467.1"/>
    <property type="molecule type" value="Genomic_DNA"/>
</dbReference>
<protein>
    <submittedName>
        <fullName evidence="1">Uncharacterized protein</fullName>
    </submittedName>
</protein>
<organism evidence="1">
    <name type="scientific">marine metagenome</name>
    <dbReference type="NCBI Taxonomy" id="408172"/>
    <lineage>
        <taxon>unclassified sequences</taxon>
        <taxon>metagenomes</taxon>
        <taxon>ecological metagenomes</taxon>
    </lineage>
</organism>
<gene>
    <name evidence="1" type="ORF">METZ01_LOCUS232321</name>
</gene>
<reference evidence="1" key="1">
    <citation type="submission" date="2018-05" db="EMBL/GenBank/DDBJ databases">
        <authorList>
            <person name="Lanie J.A."/>
            <person name="Ng W.-L."/>
            <person name="Kazmierczak K.M."/>
            <person name="Andrzejewski T.M."/>
            <person name="Davidsen T.M."/>
            <person name="Wayne K.J."/>
            <person name="Tettelin H."/>
            <person name="Glass J.I."/>
            <person name="Rusch D."/>
            <person name="Podicherti R."/>
            <person name="Tsui H.-C.T."/>
            <person name="Winkler M.E."/>
        </authorList>
    </citation>
    <scope>NUCLEOTIDE SEQUENCE</scope>
</reference>
<proteinExistence type="predicted"/>
<feature type="non-terminal residue" evidence="1">
    <location>
        <position position="141"/>
    </location>
</feature>
<accession>A0A382GXQ0</accession>
<name>A0A382GXQ0_9ZZZZ</name>
<evidence type="ECO:0000313" key="1">
    <source>
        <dbReference type="EMBL" id="SVB79467.1"/>
    </source>
</evidence>
<sequence length="141" mass="15162">MRNSLRFSSVRLVLAGAILLQISTTTARAQQETGYLIPPPEIIDILDAPAAPQVVVSPTGDTIALLERPSMPPLSELAQPMLRLAGYRVNPRTNGPHTTVAGRRITVKRISGGTEHSFDAPFETSLGGVEYSPDGSRLLFN</sequence>